<evidence type="ECO:0000313" key="2">
    <source>
        <dbReference type="EMBL" id="KAG8631270.1"/>
    </source>
</evidence>
<dbReference type="AlphaFoldDB" id="A0A8K0LC07"/>
<comment type="caution">
    <text evidence="2">The sequence shown here is derived from an EMBL/GenBank/DDBJ whole genome shotgun (WGS) entry which is preliminary data.</text>
</comment>
<feature type="compositionally biased region" description="Basic and acidic residues" evidence="1">
    <location>
        <begin position="123"/>
        <end position="151"/>
    </location>
</feature>
<dbReference type="Pfam" id="PF26163">
    <property type="entry name" value="mS26"/>
    <property type="match status" value="1"/>
</dbReference>
<evidence type="ECO:0000313" key="3">
    <source>
        <dbReference type="Proteomes" id="UP000809789"/>
    </source>
</evidence>
<keyword evidence="3" id="KW-1185">Reference proteome</keyword>
<protein>
    <submittedName>
        <fullName evidence="2">Uncharacterized protein</fullName>
    </submittedName>
</protein>
<feature type="region of interest" description="Disordered" evidence="1">
    <location>
        <begin position="113"/>
        <end position="156"/>
    </location>
</feature>
<dbReference type="OrthoDB" id="5223508at2759"/>
<name>A0A8K0LC07_9PEZI</name>
<reference evidence="2" key="1">
    <citation type="submission" date="2021-07" db="EMBL/GenBank/DDBJ databases">
        <title>Elsinoe batatas strain:CRI-CJ2 Genome sequencing and assembly.</title>
        <authorList>
            <person name="Huang L."/>
        </authorList>
    </citation>
    <scope>NUCLEOTIDE SEQUENCE</scope>
    <source>
        <strain evidence="2">CRI-CJ2</strain>
    </source>
</reference>
<feature type="compositionally biased region" description="Basic and acidic residues" evidence="1">
    <location>
        <begin position="67"/>
        <end position="80"/>
    </location>
</feature>
<feature type="region of interest" description="Disordered" evidence="1">
    <location>
        <begin position="65"/>
        <end position="93"/>
    </location>
</feature>
<proteinExistence type="predicted"/>
<dbReference type="EMBL" id="JAESVG020000001">
    <property type="protein sequence ID" value="KAG8631270.1"/>
    <property type="molecule type" value="Genomic_DNA"/>
</dbReference>
<dbReference type="InterPro" id="IPR058940">
    <property type="entry name" value="mS26_fungi"/>
</dbReference>
<evidence type="ECO:0000256" key="1">
    <source>
        <dbReference type="SAM" id="MobiDB-lite"/>
    </source>
</evidence>
<organism evidence="2 3">
    <name type="scientific">Elsinoe batatas</name>
    <dbReference type="NCBI Taxonomy" id="2601811"/>
    <lineage>
        <taxon>Eukaryota</taxon>
        <taxon>Fungi</taxon>
        <taxon>Dikarya</taxon>
        <taxon>Ascomycota</taxon>
        <taxon>Pezizomycotina</taxon>
        <taxon>Dothideomycetes</taxon>
        <taxon>Dothideomycetidae</taxon>
        <taxon>Myriangiales</taxon>
        <taxon>Elsinoaceae</taxon>
        <taxon>Elsinoe</taxon>
    </lineage>
</organism>
<dbReference type="CDD" id="cd23703">
    <property type="entry name" value="mS26_PET12"/>
    <property type="match status" value="1"/>
</dbReference>
<dbReference type="Proteomes" id="UP000809789">
    <property type="component" value="Unassembled WGS sequence"/>
</dbReference>
<gene>
    <name evidence="2" type="ORF">KVT40_000410</name>
</gene>
<sequence>MASSTLPLRVRSAYICPSCRHRSFSATASRAAIAPESPRYIDIPEPPQQTKPDRIYQKGILPIPRDVAGRTPKESIEAATRDPAIPKAPSSDPSLAFKAAQASLRKQNLASGYAALSSRRTQRITDARERSRRNRDTREALLSAPERDADRLTSITLDPSVQAELDRVRQGGPTPDPGRLRRLNTARARLAVHERQKREARQDALHTLYMNARKFIVDEEGLNKAIDDAFGTENAPFRFPSSKPSMWGHGAPPKMQDMVAHLGGVGRSQLEGGQRDSKNELLKERLKRMAEVVTGGKMD</sequence>
<accession>A0A8K0LC07</accession>